<accession>A0A7N2M8H2</accession>
<dbReference type="PANTHER" id="PTHR43991:SF38">
    <property type="entry name" value="OS02G0721600 PROTEIN"/>
    <property type="match status" value="1"/>
</dbReference>
<name>A0A7N2M8H2_QUELO</name>
<reference evidence="1 2" key="1">
    <citation type="journal article" date="2016" name="G3 (Bethesda)">
        <title>First Draft Assembly and Annotation of the Genome of a California Endemic Oak Quercus lobata Nee (Fagaceae).</title>
        <authorList>
            <person name="Sork V.L."/>
            <person name="Fitz-Gibbon S.T."/>
            <person name="Puiu D."/>
            <person name="Crepeau M."/>
            <person name="Gugger P.F."/>
            <person name="Sherman R."/>
            <person name="Stevens K."/>
            <person name="Langley C.H."/>
            <person name="Pellegrini M."/>
            <person name="Salzberg S.L."/>
        </authorList>
    </citation>
    <scope>NUCLEOTIDE SEQUENCE [LARGE SCALE GENOMIC DNA]</scope>
    <source>
        <strain evidence="1 2">cv. SW786</strain>
    </source>
</reference>
<dbReference type="AlphaFoldDB" id="A0A7N2M8H2"/>
<dbReference type="EMBL" id="LRBV02000008">
    <property type="status" value="NOT_ANNOTATED_CDS"/>
    <property type="molecule type" value="Genomic_DNA"/>
</dbReference>
<sequence>MSSGGIQDLRNQPFLIFSSLSNNFGHIYLIKWSRNLVWATSKHDVYLLSHFSVIHWSSLNCTRQEVLNVSGHVAPSEKLPGNLLEGFTQTQVSSFSVKEKLLVSGGYEGELICKHLDQPGVSFCSRTTSDDNASTNSVEIYVSSSGAFHFTASNNDCGVRDFDMEKFQLSKHFQFPWPVNVSPLDCIFWLFISRNGHLVILGCICIDSMGSKFYKL</sequence>
<reference evidence="1" key="2">
    <citation type="submission" date="2021-01" db="UniProtKB">
        <authorList>
            <consortium name="EnsemblPlants"/>
        </authorList>
    </citation>
    <scope>IDENTIFICATION</scope>
</reference>
<proteinExistence type="predicted"/>
<dbReference type="PANTHER" id="PTHR43991">
    <property type="entry name" value="WD REPEAT PROTEIN (AFU_ORTHOLOGUE AFUA_8G05640)-RELATED"/>
    <property type="match status" value="1"/>
</dbReference>
<organism evidence="1 2">
    <name type="scientific">Quercus lobata</name>
    <name type="common">Valley oak</name>
    <dbReference type="NCBI Taxonomy" id="97700"/>
    <lineage>
        <taxon>Eukaryota</taxon>
        <taxon>Viridiplantae</taxon>
        <taxon>Streptophyta</taxon>
        <taxon>Embryophyta</taxon>
        <taxon>Tracheophyta</taxon>
        <taxon>Spermatophyta</taxon>
        <taxon>Magnoliopsida</taxon>
        <taxon>eudicotyledons</taxon>
        <taxon>Gunneridae</taxon>
        <taxon>Pentapetalae</taxon>
        <taxon>rosids</taxon>
        <taxon>fabids</taxon>
        <taxon>Fagales</taxon>
        <taxon>Fagaceae</taxon>
        <taxon>Quercus</taxon>
    </lineage>
</organism>
<evidence type="ECO:0000313" key="2">
    <source>
        <dbReference type="Proteomes" id="UP000594261"/>
    </source>
</evidence>
<dbReference type="InParanoid" id="A0A7N2M8H2"/>
<dbReference type="EnsemblPlants" id="QL08p000576:mrna">
    <property type="protein sequence ID" value="QL08p000576:mrna"/>
    <property type="gene ID" value="QL08p000576"/>
</dbReference>
<dbReference type="Gramene" id="QL08p000576:mrna">
    <property type="protein sequence ID" value="QL08p000576:mrna"/>
    <property type="gene ID" value="QL08p000576"/>
</dbReference>
<dbReference type="Proteomes" id="UP000594261">
    <property type="component" value="Chromosome 8"/>
</dbReference>
<evidence type="ECO:0000313" key="1">
    <source>
        <dbReference type="EnsemblPlants" id="QL08p000576:mrna"/>
    </source>
</evidence>
<dbReference type="OMA" id="CICIDSM"/>
<protein>
    <submittedName>
        <fullName evidence="1">Uncharacterized protein</fullName>
    </submittedName>
</protein>
<keyword evidence="2" id="KW-1185">Reference proteome</keyword>